<evidence type="ECO:0000256" key="1">
    <source>
        <dbReference type="SAM" id="MobiDB-lite"/>
    </source>
</evidence>
<dbReference type="Pfam" id="PF01266">
    <property type="entry name" value="DAO"/>
    <property type="match status" value="1"/>
</dbReference>
<dbReference type="InterPro" id="IPR006076">
    <property type="entry name" value="FAD-dep_OxRdtase"/>
</dbReference>
<evidence type="ECO:0000313" key="3">
    <source>
        <dbReference type="EMBL" id="GAG86307.1"/>
    </source>
</evidence>
<organism evidence="3">
    <name type="scientific">marine sediment metagenome</name>
    <dbReference type="NCBI Taxonomy" id="412755"/>
    <lineage>
        <taxon>unclassified sequences</taxon>
        <taxon>metagenomes</taxon>
        <taxon>ecological metagenomes</taxon>
    </lineage>
</organism>
<gene>
    <name evidence="3" type="ORF">S01H4_36394</name>
</gene>
<dbReference type="AlphaFoldDB" id="X1BYU9"/>
<evidence type="ECO:0000259" key="2">
    <source>
        <dbReference type="Pfam" id="PF01266"/>
    </source>
</evidence>
<feature type="compositionally biased region" description="Polar residues" evidence="1">
    <location>
        <begin position="1"/>
        <end position="11"/>
    </location>
</feature>
<proteinExistence type="predicted"/>
<dbReference type="Gene3D" id="3.30.9.10">
    <property type="entry name" value="D-Amino Acid Oxidase, subunit A, domain 2"/>
    <property type="match status" value="1"/>
</dbReference>
<dbReference type="InterPro" id="IPR036188">
    <property type="entry name" value="FAD/NAD-bd_sf"/>
</dbReference>
<dbReference type="Gene3D" id="3.50.50.60">
    <property type="entry name" value="FAD/NAD(P)-binding domain"/>
    <property type="match status" value="1"/>
</dbReference>
<dbReference type="SUPFAM" id="SSF51905">
    <property type="entry name" value="FAD/NAD(P)-binding domain"/>
    <property type="match status" value="1"/>
</dbReference>
<accession>X1BYU9</accession>
<protein>
    <recommendedName>
        <fullName evidence="2">FAD dependent oxidoreductase domain-containing protein</fullName>
    </recommendedName>
</protein>
<feature type="domain" description="FAD dependent oxidoreductase" evidence="2">
    <location>
        <begin position="46"/>
        <end position="148"/>
    </location>
</feature>
<comment type="caution">
    <text evidence="3">The sequence shown here is derived from an EMBL/GenBank/DDBJ whole genome shotgun (WGS) entry which is preliminary data.</text>
</comment>
<sequence length="290" mass="32281">MVAQAQDSSTLGAGPLRIHRGEANDPTYLPPNPSSFKDNPTGADLILDQDLIMKNFPYLTDDVVAGLHVRRAGWFSAQQLGHLLLTEAKTHGVQLHEGHVSGVDLKQGKVVSVRLEGGERLPTHHFVNAAGPFLGSVAESFGAQLPIFNELHLKVSTNDNLQIIPRDAPLLIWNDAQELPWTEEEKEILDEDESSRWLLREFPAGVHTRPEGPPDSPIILILWEYHTLEVDPVWPPPLDPDYPEIALRGLATMIPGLKSYFDKPPRPFLDGGYYTKTRENRPLIGPLPME</sequence>
<reference evidence="3" key="1">
    <citation type="journal article" date="2014" name="Front. Microbiol.">
        <title>High frequency of phylogenetically diverse reductive dehalogenase-homologous genes in deep subseafloor sedimentary metagenomes.</title>
        <authorList>
            <person name="Kawai M."/>
            <person name="Futagami T."/>
            <person name="Toyoda A."/>
            <person name="Takaki Y."/>
            <person name="Nishi S."/>
            <person name="Hori S."/>
            <person name="Arai W."/>
            <person name="Tsubouchi T."/>
            <person name="Morono Y."/>
            <person name="Uchiyama I."/>
            <person name="Ito T."/>
            <person name="Fujiyama A."/>
            <person name="Inagaki F."/>
            <person name="Takami H."/>
        </authorList>
    </citation>
    <scope>NUCLEOTIDE SEQUENCE</scope>
    <source>
        <strain evidence="3">Expedition CK06-06</strain>
    </source>
</reference>
<feature type="region of interest" description="Disordered" evidence="1">
    <location>
        <begin position="1"/>
        <end position="39"/>
    </location>
</feature>
<feature type="non-terminal residue" evidence="3">
    <location>
        <position position="290"/>
    </location>
</feature>
<name>X1BYU9_9ZZZZ</name>
<dbReference type="EMBL" id="BART01019448">
    <property type="protein sequence ID" value="GAG86307.1"/>
    <property type="molecule type" value="Genomic_DNA"/>
</dbReference>